<dbReference type="InterPro" id="IPR011761">
    <property type="entry name" value="ATP-grasp"/>
</dbReference>
<evidence type="ECO:0000259" key="2">
    <source>
        <dbReference type="PROSITE" id="PS50975"/>
    </source>
</evidence>
<dbReference type="RefSeq" id="WP_265374689.1">
    <property type="nucleotide sequence ID" value="NZ_JAMQPV010000001.1"/>
</dbReference>
<dbReference type="EMBL" id="JAMQPV010000001">
    <property type="protein sequence ID" value="MCW7461621.1"/>
    <property type="molecule type" value="Genomic_DNA"/>
</dbReference>
<proteinExistence type="predicted"/>
<dbReference type="NCBIfam" id="TIGR02291">
    <property type="entry name" value="rimK_rel_E_lig"/>
    <property type="match status" value="1"/>
</dbReference>
<keyword evidence="1" id="KW-0067">ATP-binding</keyword>
<dbReference type="Proteomes" id="UP001209737">
    <property type="component" value="Unassembled WGS sequence"/>
</dbReference>
<protein>
    <submittedName>
        <fullName evidence="3">Alpha-L-glutamate ligase-like protein</fullName>
    </submittedName>
</protein>
<dbReference type="PANTHER" id="PTHR21621:SF0">
    <property type="entry name" value="BETA-CITRYLGLUTAMATE SYNTHASE B-RELATED"/>
    <property type="match status" value="1"/>
</dbReference>
<evidence type="ECO:0000256" key="1">
    <source>
        <dbReference type="PROSITE-ProRule" id="PRU00409"/>
    </source>
</evidence>
<reference evidence="3 4" key="1">
    <citation type="submission" date="2022-06" db="EMBL/GenBank/DDBJ databases">
        <title>Leptospira isolates from biofilms formed at urban environments.</title>
        <authorList>
            <person name="Ribeiro P.S."/>
            <person name="Sousa T."/>
            <person name="Carvalho N."/>
            <person name="Aburjaile F."/>
            <person name="Neves F."/>
            <person name="Oliveira D."/>
            <person name="Blanco L."/>
            <person name="Lima J."/>
            <person name="Costa F."/>
            <person name="Brenig B."/>
            <person name="Soares S."/>
            <person name="Ramos R."/>
            <person name="Goes-Neto A."/>
            <person name="Matiuzzi M."/>
            <person name="Azevedo V."/>
            <person name="Ristow P."/>
        </authorList>
    </citation>
    <scope>NUCLEOTIDE SEQUENCE [LARGE SCALE GENOMIC DNA]</scope>
    <source>
        <strain evidence="3 4">VSF25</strain>
    </source>
</reference>
<dbReference type="InterPro" id="IPR011758">
    <property type="entry name" value="RimK-rel_E_lig"/>
</dbReference>
<feature type="domain" description="ATP-grasp" evidence="2">
    <location>
        <begin position="43"/>
        <end position="303"/>
    </location>
</feature>
<name>A0ABT3LV62_9LEPT</name>
<sequence>MISIFQKFESAGILGINRRIGEYILPNNPREFYPLVDDKWKTAELTRQFHVPMPKHYGVIDTFGGIQKTKDLVKDHPGFVVKPANGGMGNGILVITSSETSEHGKILYQKSDGKFLQEKELNHHISGILSGLYSLDGNSDTCILQERLECHPFFQEISFRGIPDIRVIVYLGYPVMAMLRLPTKESGGRANLHQGALGVGVNLSNGTLTHSVCNDKLIEIHPDTKQVLSGRVIPHWFSILEMSSRCYDLSGLGYLGVDIVLDETRGPLLLEMNARPGLGIQIANRMGLVGRLKLVEKVQNSADGPKDRVHRILEEFKKN</sequence>
<dbReference type="Gene3D" id="3.30.470.20">
    <property type="entry name" value="ATP-grasp fold, B domain"/>
    <property type="match status" value="1"/>
</dbReference>
<organism evidence="3 4">
    <name type="scientific">Leptospira limi</name>
    <dbReference type="NCBI Taxonomy" id="2950023"/>
    <lineage>
        <taxon>Bacteria</taxon>
        <taxon>Pseudomonadati</taxon>
        <taxon>Spirochaetota</taxon>
        <taxon>Spirochaetia</taxon>
        <taxon>Leptospirales</taxon>
        <taxon>Leptospiraceae</taxon>
        <taxon>Leptospira</taxon>
    </lineage>
</organism>
<keyword evidence="4" id="KW-1185">Reference proteome</keyword>
<gene>
    <name evidence="3" type="ORF">ND812_05930</name>
</gene>
<evidence type="ECO:0000313" key="3">
    <source>
        <dbReference type="EMBL" id="MCW7461621.1"/>
    </source>
</evidence>
<dbReference type="SUPFAM" id="SSF56059">
    <property type="entry name" value="Glutathione synthetase ATP-binding domain-like"/>
    <property type="match status" value="1"/>
</dbReference>
<dbReference type="InterPro" id="IPR039523">
    <property type="entry name" value="RimK-rel_E_lig_ATP-grasp"/>
</dbReference>
<dbReference type="Pfam" id="PF14397">
    <property type="entry name" value="ATPgrasp_ST"/>
    <property type="match status" value="1"/>
</dbReference>
<dbReference type="PROSITE" id="PS50975">
    <property type="entry name" value="ATP_GRASP"/>
    <property type="match status" value="1"/>
</dbReference>
<accession>A0ABT3LV62</accession>
<comment type="caution">
    <text evidence="3">The sequence shown here is derived from an EMBL/GenBank/DDBJ whole genome shotgun (WGS) entry which is preliminary data.</text>
</comment>
<evidence type="ECO:0000313" key="4">
    <source>
        <dbReference type="Proteomes" id="UP001209737"/>
    </source>
</evidence>
<keyword evidence="1" id="KW-0547">Nucleotide-binding</keyword>
<dbReference type="PANTHER" id="PTHR21621">
    <property type="entry name" value="RIBOSOMAL PROTEIN S6 MODIFICATION PROTEIN"/>
    <property type="match status" value="1"/>
</dbReference>